<feature type="compositionally biased region" description="Low complexity" evidence="1">
    <location>
        <begin position="25"/>
        <end position="35"/>
    </location>
</feature>
<evidence type="ECO:0000313" key="2">
    <source>
        <dbReference type="EMBL" id="MCL7037121.1"/>
    </source>
</evidence>
<dbReference type="EMBL" id="JAJJMA010175447">
    <property type="protein sequence ID" value="MCL7037121.1"/>
    <property type="molecule type" value="Genomic_DNA"/>
</dbReference>
<dbReference type="PANTHER" id="PTHR21530:SF5">
    <property type="entry name" value="TRAB FAMILY PROTEIN"/>
    <property type="match status" value="1"/>
</dbReference>
<evidence type="ECO:0008006" key="4">
    <source>
        <dbReference type="Google" id="ProtNLM"/>
    </source>
</evidence>
<keyword evidence="3" id="KW-1185">Reference proteome</keyword>
<dbReference type="Pfam" id="PF01963">
    <property type="entry name" value="TraB_PrgY_gumN"/>
    <property type="match status" value="1"/>
</dbReference>
<dbReference type="PANTHER" id="PTHR21530">
    <property type="entry name" value="PHEROMONE SHUTDOWN PROTEIN"/>
    <property type="match status" value="1"/>
</dbReference>
<comment type="caution">
    <text evidence="2">The sequence shown here is derived from an EMBL/GenBank/DDBJ whole genome shotgun (WGS) entry which is preliminary data.</text>
</comment>
<sequence>MSSIFDYPLRVFTAKLRNRFHQLPSSSSSAAAAQDESQDETPHYYQHGIPGIPTDGKVVLLQNSKTGSQVYLVGTCHVSKESAELVKKVIDYVRPGVVAVELCKGRAEKFMNQKPEDDTMYTLFCKSMRAPGGLCFKIDTFIGNCWLRRMHANGMFQGLEFKVAMEESSRVGARCVYMDQDMDAIHQKISKLSPFDLLRKAFDTLLSPTAFKDEDFTRSSVRKMISIEKKHHPKTSKVMIEDRDKILFANLRSLQGEVVAVVGMAHMDGIEVLWKLAEECRVCPNCLGCLQAILFQIGFIWNFLNVMYYKAWVY</sequence>
<gene>
    <name evidence="2" type="ORF">MKW94_004829</name>
</gene>
<dbReference type="InterPro" id="IPR002816">
    <property type="entry name" value="TraB/PrgY/GumN_fam"/>
</dbReference>
<dbReference type="InterPro" id="IPR046345">
    <property type="entry name" value="TraB_PrgY-like"/>
</dbReference>
<name>A0AA41SKM9_PAPNU</name>
<evidence type="ECO:0000313" key="3">
    <source>
        <dbReference type="Proteomes" id="UP001177140"/>
    </source>
</evidence>
<evidence type="ECO:0000256" key="1">
    <source>
        <dbReference type="SAM" id="MobiDB-lite"/>
    </source>
</evidence>
<dbReference type="CDD" id="cd14726">
    <property type="entry name" value="TraB_PrgY-like"/>
    <property type="match status" value="1"/>
</dbReference>
<dbReference type="AlphaFoldDB" id="A0AA41SKM9"/>
<protein>
    <recommendedName>
        <fullName evidence="4">TraB family protein</fullName>
    </recommendedName>
</protein>
<dbReference type="Proteomes" id="UP001177140">
    <property type="component" value="Unassembled WGS sequence"/>
</dbReference>
<accession>A0AA41SKM9</accession>
<proteinExistence type="predicted"/>
<feature type="region of interest" description="Disordered" evidence="1">
    <location>
        <begin position="25"/>
        <end position="44"/>
    </location>
</feature>
<reference evidence="2" key="1">
    <citation type="submission" date="2022-03" db="EMBL/GenBank/DDBJ databases">
        <title>A functionally conserved STORR gene fusion in Papaver species that diverged 16.8 million years ago.</title>
        <authorList>
            <person name="Catania T."/>
        </authorList>
    </citation>
    <scope>NUCLEOTIDE SEQUENCE</scope>
    <source>
        <strain evidence="2">S-191538</strain>
    </source>
</reference>
<organism evidence="2 3">
    <name type="scientific">Papaver nudicaule</name>
    <name type="common">Iceland poppy</name>
    <dbReference type="NCBI Taxonomy" id="74823"/>
    <lineage>
        <taxon>Eukaryota</taxon>
        <taxon>Viridiplantae</taxon>
        <taxon>Streptophyta</taxon>
        <taxon>Embryophyta</taxon>
        <taxon>Tracheophyta</taxon>
        <taxon>Spermatophyta</taxon>
        <taxon>Magnoliopsida</taxon>
        <taxon>Ranunculales</taxon>
        <taxon>Papaveraceae</taxon>
        <taxon>Papaveroideae</taxon>
        <taxon>Papaver</taxon>
    </lineage>
</organism>